<evidence type="ECO:0000313" key="2">
    <source>
        <dbReference type="EMBL" id="KAF2115081.1"/>
    </source>
</evidence>
<dbReference type="OrthoDB" id="3801093at2759"/>
<evidence type="ECO:0000256" key="1">
    <source>
        <dbReference type="SAM" id="MobiDB-lite"/>
    </source>
</evidence>
<feature type="compositionally biased region" description="Polar residues" evidence="1">
    <location>
        <begin position="157"/>
        <end position="171"/>
    </location>
</feature>
<dbReference type="Proteomes" id="UP000799770">
    <property type="component" value="Unassembled WGS sequence"/>
</dbReference>
<name>A0A6A5Z9I9_9PLEO</name>
<accession>A0A6A5Z9I9</accession>
<gene>
    <name evidence="2" type="ORF">BDV96DRAFT_646930</name>
</gene>
<organism evidence="2 3">
    <name type="scientific">Lophiotrema nucula</name>
    <dbReference type="NCBI Taxonomy" id="690887"/>
    <lineage>
        <taxon>Eukaryota</taxon>
        <taxon>Fungi</taxon>
        <taxon>Dikarya</taxon>
        <taxon>Ascomycota</taxon>
        <taxon>Pezizomycotina</taxon>
        <taxon>Dothideomycetes</taxon>
        <taxon>Pleosporomycetidae</taxon>
        <taxon>Pleosporales</taxon>
        <taxon>Lophiotremataceae</taxon>
        <taxon>Lophiotrema</taxon>
    </lineage>
</organism>
<proteinExistence type="predicted"/>
<feature type="compositionally biased region" description="Acidic residues" evidence="1">
    <location>
        <begin position="232"/>
        <end position="241"/>
    </location>
</feature>
<feature type="region of interest" description="Disordered" evidence="1">
    <location>
        <begin position="140"/>
        <end position="348"/>
    </location>
</feature>
<dbReference type="EMBL" id="ML977324">
    <property type="protein sequence ID" value="KAF2115081.1"/>
    <property type="molecule type" value="Genomic_DNA"/>
</dbReference>
<feature type="compositionally biased region" description="Acidic residues" evidence="1">
    <location>
        <begin position="477"/>
        <end position="491"/>
    </location>
</feature>
<feature type="compositionally biased region" description="Polar residues" evidence="1">
    <location>
        <begin position="198"/>
        <end position="208"/>
    </location>
</feature>
<protein>
    <submittedName>
        <fullName evidence="2">Uncharacterized protein</fullName>
    </submittedName>
</protein>
<feature type="compositionally biased region" description="Polar residues" evidence="1">
    <location>
        <begin position="302"/>
        <end position="320"/>
    </location>
</feature>
<keyword evidence="3" id="KW-1185">Reference proteome</keyword>
<dbReference type="AlphaFoldDB" id="A0A6A5Z9I9"/>
<feature type="region of interest" description="Disordered" evidence="1">
    <location>
        <begin position="473"/>
        <end position="525"/>
    </location>
</feature>
<reference evidence="2" key="1">
    <citation type="journal article" date="2020" name="Stud. Mycol.">
        <title>101 Dothideomycetes genomes: a test case for predicting lifestyles and emergence of pathogens.</title>
        <authorList>
            <person name="Haridas S."/>
            <person name="Albert R."/>
            <person name="Binder M."/>
            <person name="Bloem J."/>
            <person name="Labutti K."/>
            <person name="Salamov A."/>
            <person name="Andreopoulos B."/>
            <person name="Baker S."/>
            <person name="Barry K."/>
            <person name="Bills G."/>
            <person name="Bluhm B."/>
            <person name="Cannon C."/>
            <person name="Castanera R."/>
            <person name="Culley D."/>
            <person name="Daum C."/>
            <person name="Ezra D."/>
            <person name="Gonzalez J."/>
            <person name="Henrissat B."/>
            <person name="Kuo A."/>
            <person name="Liang C."/>
            <person name="Lipzen A."/>
            <person name="Lutzoni F."/>
            <person name="Magnuson J."/>
            <person name="Mondo S."/>
            <person name="Nolan M."/>
            <person name="Ohm R."/>
            <person name="Pangilinan J."/>
            <person name="Park H.-J."/>
            <person name="Ramirez L."/>
            <person name="Alfaro M."/>
            <person name="Sun H."/>
            <person name="Tritt A."/>
            <person name="Yoshinaga Y."/>
            <person name="Zwiers L.-H."/>
            <person name="Turgeon B."/>
            <person name="Goodwin S."/>
            <person name="Spatafora J."/>
            <person name="Crous P."/>
            <person name="Grigoriev I."/>
        </authorList>
    </citation>
    <scope>NUCLEOTIDE SEQUENCE</scope>
    <source>
        <strain evidence="2">CBS 627.86</strain>
    </source>
</reference>
<sequence length="525" mass="58019">MSYHTSSHLNYTSVYRQEVARNGDFHHFIRVLNDDHFTNGYWRFQTECQGLDDAQAFSSGFRNPEAILISELRGGASPENVEIRWVPGGEDSYQMPRRGTAKQHIRNIVEERRIMGISSIGEEVPMYPVDAKGLLLKHREGKHGRRWQLPRSPPATEGSTTAAAPSSTVVRTSDDALGELPPNTFKPPLAGPKVNTARHATNSVTLITRDSKDRSQMGPPSIPRQPASQTEDGSEDRDVDEQDHLASTPSDEPSLEEDSTDVGPESPLAGKDTPGTVIEDGEGLEPAVSFSNLPDRRRTLSPIHTNPSDVSPGTPTTSAGPSWKPWPTAKDDTLPDPRTPTRLRELDDTVDPDPLVSLMPCVDCDGVGAHAFDCHLGSFHFREPHELNVLELEDIAKAVECFDPEQWREHHNHPPSPPPEDPEVIWKGMADIVRNQDSYKNDTELNDLDLSDEEVVLLFVLRTTEGIQCDIIRHDRDDDDDDEDNSDSDDDGMVRSDAGSDNGDDENARLFAQTKGSTQGTHAGD</sequence>
<feature type="compositionally biased region" description="Polar residues" evidence="1">
    <location>
        <begin position="514"/>
        <end position="525"/>
    </location>
</feature>
<evidence type="ECO:0000313" key="3">
    <source>
        <dbReference type="Proteomes" id="UP000799770"/>
    </source>
</evidence>